<dbReference type="InterPro" id="IPR011009">
    <property type="entry name" value="Kinase-like_dom_sf"/>
</dbReference>
<sequence length="369" mass="42112">MFLPERTGPPLHSPRKPLPSGLSTLRLSLSKSLRAIFSRLLCLPSKSSLKTSPEPPAPEVSQNFPQSVLLTLPPPLVALPAEAPSPESPPHIISSPLESHDLNPRLEDPSPLLPWKPRMDDPCVISKQFGAEVRLDDGEILKRGNRVRKNEEEAIRIVKQYTTIPVPEIYDSEYKTIENYTWGQIWMEKLPGSPLNEIWDYLDDATKERVCHELWGFVAQLRNIPKPSELEHLYQCGADGSACHDVLLEDLGRPRAPLLDDESLRRRINERYLHSGGASYRENLPDYLPQSNISVFTHADLAPRNVLVDKSGIITGLIDWEFAGWYPDYWEYAKTQTQWGEADYMHWMDRTKPQSWDITGIHKAKRILF</sequence>
<proteinExistence type="predicted"/>
<dbReference type="PROSITE" id="PS00109">
    <property type="entry name" value="PROTEIN_KINASE_TYR"/>
    <property type="match status" value="1"/>
</dbReference>
<feature type="domain" description="Aminoglycoside phosphotransferase" evidence="5">
    <location>
        <begin position="151"/>
        <end position="347"/>
    </location>
</feature>
<evidence type="ECO:0000256" key="3">
    <source>
        <dbReference type="ARBA" id="ARBA00048679"/>
    </source>
</evidence>
<dbReference type="GO" id="GO:0004674">
    <property type="term" value="F:protein serine/threonine kinase activity"/>
    <property type="evidence" value="ECO:0007669"/>
    <property type="project" value="UniProtKB-EC"/>
</dbReference>
<evidence type="ECO:0000313" key="7">
    <source>
        <dbReference type="Proteomes" id="UP000319160"/>
    </source>
</evidence>
<feature type="region of interest" description="Disordered" evidence="4">
    <location>
        <begin position="1"/>
        <end position="21"/>
    </location>
</feature>
<dbReference type="EMBL" id="VFLP01000007">
    <property type="protein sequence ID" value="TRX97139.1"/>
    <property type="molecule type" value="Genomic_DNA"/>
</dbReference>
<dbReference type="Proteomes" id="UP000319160">
    <property type="component" value="Unassembled WGS sequence"/>
</dbReference>
<dbReference type="InterPro" id="IPR002575">
    <property type="entry name" value="Aminoglycoside_PTrfase"/>
</dbReference>
<dbReference type="Pfam" id="PF01636">
    <property type="entry name" value="APH"/>
    <property type="match status" value="1"/>
</dbReference>
<feature type="region of interest" description="Disordered" evidence="4">
    <location>
        <begin position="79"/>
        <end position="106"/>
    </location>
</feature>
<dbReference type="CDD" id="cd05120">
    <property type="entry name" value="APH_ChoK_like"/>
    <property type="match status" value="1"/>
</dbReference>
<name>A0A553IAB1_9PEZI</name>
<evidence type="ECO:0000259" key="5">
    <source>
        <dbReference type="Pfam" id="PF01636"/>
    </source>
</evidence>
<comment type="catalytic activity">
    <reaction evidence="3">
        <text>L-seryl-[protein] + ATP = O-phospho-L-seryl-[protein] + ADP + H(+)</text>
        <dbReference type="Rhea" id="RHEA:17989"/>
        <dbReference type="Rhea" id="RHEA-COMP:9863"/>
        <dbReference type="Rhea" id="RHEA-COMP:11604"/>
        <dbReference type="ChEBI" id="CHEBI:15378"/>
        <dbReference type="ChEBI" id="CHEBI:29999"/>
        <dbReference type="ChEBI" id="CHEBI:30616"/>
        <dbReference type="ChEBI" id="CHEBI:83421"/>
        <dbReference type="ChEBI" id="CHEBI:456216"/>
        <dbReference type="EC" id="2.7.11.1"/>
    </reaction>
</comment>
<dbReference type="SUPFAM" id="SSF56112">
    <property type="entry name" value="Protein kinase-like (PK-like)"/>
    <property type="match status" value="1"/>
</dbReference>
<evidence type="ECO:0000256" key="4">
    <source>
        <dbReference type="SAM" id="MobiDB-lite"/>
    </source>
</evidence>
<dbReference type="AlphaFoldDB" id="A0A553IAB1"/>
<keyword evidence="7" id="KW-1185">Reference proteome</keyword>
<comment type="catalytic activity">
    <reaction evidence="2">
        <text>L-threonyl-[protein] + ATP = O-phospho-L-threonyl-[protein] + ADP + H(+)</text>
        <dbReference type="Rhea" id="RHEA:46608"/>
        <dbReference type="Rhea" id="RHEA-COMP:11060"/>
        <dbReference type="Rhea" id="RHEA-COMP:11605"/>
        <dbReference type="ChEBI" id="CHEBI:15378"/>
        <dbReference type="ChEBI" id="CHEBI:30013"/>
        <dbReference type="ChEBI" id="CHEBI:30616"/>
        <dbReference type="ChEBI" id="CHEBI:61977"/>
        <dbReference type="ChEBI" id="CHEBI:456216"/>
        <dbReference type="EC" id="2.7.11.1"/>
    </reaction>
</comment>
<dbReference type="PANTHER" id="PTHR21310">
    <property type="entry name" value="AMINOGLYCOSIDE PHOSPHOTRANSFERASE-RELATED-RELATED"/>
    <property type="match status" value="1"/>
</dbReference>
<feature type="compositionally biased region" description="Low complexity" evidence="4">
    <location>
        <begin position="79"/>
        <end position="97"/>
    </location>
</feature>
<dbReference type="InterPro" id="IPR008266">
    <property type="entry name" value="Tyr_kinase_AS"/>
</dbReference>
<dbReference type="Gene3D" id="3.90.1200.10">
    <property type="match status" value="1"/>
</dbReference>
<evidence type="ECO:0000256" key="1">
    <source>
        <dbReference type="ARBA" id="ARBA00012513"/>
    </source>
</evidence>
<dbReference type="EC" id="2.7.11.1" evidence="1"/>
<comment type="caution">
    <text evidence="6">The sequence shown here is derived from an EMBL/GenBank/DDBJ whole genome shotgun (WGS) entry which is preliminary data.</text>
</comment>
<dbReference type="PANTHER" id="PTHR21310:SF15">
    <property type="entry name" value="AMINOGLYCOSIDE PHOSPHOTRANSFERASE DOMAIN-CONTAINING PROTEIN"/>
    <property type="match status" value="1"/>
</dbReference>
<organism evidence="6 7">
    <name type="scientific">Xylaria flabelliformis</name>
    <dbReference type="NCBI Taxonomy" id="2512241"/>
    <lineage>
        <taxon>Eukaryota</taxon>
        <taxon>Fungi</taxon>
        <taxon>Dikarya</taxon>
        <taxon>Ascomycota</taxon>
        <taxon>Pezizomycotina</taxon>
        <taxon>Sordariomycetes</taxon>
        <taxon>Xylariomycetidae</taxon>
        <taxon>Xylariales</taxon>
        <taxon>Xylariaceae</taxon>
        <taxon>Xylaria</taxon>
    </lineage>
</organism>
<dbReference type="STRING" id="2512241.A0A553IAB1"/>
<dbReference type="OrthoDB" id="3250044at2759"/>
<evidence type="ECO:0000313" key="6">
    <source>
        <dbReference type="EMBL" id="TRX97139.1"/>
    </source>
</evidence>
<reference evidence="7" key="1">
    <citation type="submission" date="2019-06" db="EMBL/GenBank/DDBJ databases">
        <title>Draft genome sequence of the griseofulvin-producing fungus Xylaria cubensis strain G536.</title>
        <authorList>
            <person name="Mead M.E."/>
            <person name="Raja H.A."/>
            <person name="Steenwyk J.L."/>
            <person name="Knowles S.L."/>
            <person name="Oberlies N.H."/>
            <person name="Rokas A."/>
        </authorList>
    </citation>
    <scope>NUCLEOTIDE SEQUENCE [LARGE SCALE GENOMIC DNA]</scope>
    <source>
        <strain evidence="7">G536</strain>
    </source>
</reference>
<gene>
    <name evidence="6" type="ORF">FHL15_001933</name>
</gene>
<dbReference type="InterPro" id="IPR051678">
    <property type="entry name" value="AGP_Transferase"/>
</dbReference>
<accession>A0A553IAB1</accession>
<evidence type="ECO:0000256" key="2">
    <source>
        <dbReference type="ARBA" id="ARBA00047899"/>
    </source>
</evidence>
<protein>
    <recommendedName>
        <fullName evidence="1">non-specific serine/threonine protein kinase</fullName>
        <ecNumber evidence="1">2.7.11.1</ecNumber>
    </recommendedName>
</protein>